<feature type="compositionally biased region" description="Polar residues" evidence="9">
    <location>
        <begin position="1"/>
        <end position="13"/>
    </location>
</feature>
<evidence type="ECO:0000313" key="12">
    <source>
        <dbReference type="EMBL" id="KAI7746360.1"/>
    </source>
</evidence>
<evidence type="ECO:0000256" key="8">
    <source>
        <dbReference type="ARBA" id="ARBA00023136"/>
    </source>
</evidence>
<feature type="transmembrane region" description="Helical" evidence="10">
    <location>
        <begin position="284"/>
        <end position="304"/>
    </location>
</feature>
<dbReference type="EMBL" id="JAMZMK010006993">
    <property type="protein sequence ID" value="KAI7746360.1"/>
    <property type="molecule type" value="Genomic_DNA"/>
</dbReference>
<comment type="subunit">
    <text evidence="3">Homodimer and heterodimers.</text>
</comment>
<feature type="domain" description="Casparian strip membrane protein" evidence="11">
    <location>
        <begin position="35"/>
        <end position="183"/>
    </location>
</feature>
<dbReference type="PANTHER" id="PTHR36488">
    <property type="entry name" value="CASP-LIKE PROTEIN 1U1"/>
    <property type="match status" value="1"/>
</dbReference>
<gene>
    <name evidence="12" type="ORF">M8C21_032970</name>
</gene>
<feature type="domain" description="Casparian strip membrane protein" evidence="11">
    <location>
        <begin position="447"/>
        <end position="595"/>
    </location>
</feature>
<reference evidence="12" key="1">
    <citation type="submission" date="2022-06" db="EMBL/GenBank/DDBJ databases">
        <title>Uncovering the hologenomic basis of an extraordinary plant invasion.</title>
        <authorList>
            <person name="Bieker V.C."/>
            <person name="Martin M.D."/>
            <person name="Gilbert T."/>
            <person name="Hodgins K."/>
            <person name="Battlay P."/>
            <person name="Petersen B."/>
            <person name="Wilson J."/>
        </authorList>
    </citation>
    <scope>NUCLEOTIDE SEQUENCE</scope>
    <source>
        <strain evidence="12">AA19_3_7</strain>
        <tissue evidence="12">Leaf</tissue>
    </source>
</reference>
<feature type="transmembrane region" description="Helical" evidence="10">
    <location>
        <begin position="169"/>
        <end position="191"/>
    </location>
</feature>
<keyword evidence="5" id="KW-1003">Cell membrane</keyword>
<feature type="transmembrane region" description="Helical" evidence="10">
    <location>
        <begin position="533"/>
        <end position="561"/>
    </location>
</feature>
<evidence type="ECO:0000256" key="2">
    <source>
        <dbReference type="ARBA" id="ARBA00007651"/>
    </source>
</evidence>
<feature type="transmembrane region" description="Helical" evidence="10">
    <location>
        <begin position="581"/>
        <end position="605"/>
    </location>
</feature>
<evidence type="ECO:0000256" key="5">
    <source>
        <dbReference type="ARBA" id="ARBA00022475"/>
    </source>
</evidence>
<evidence type="ECO:0000256" key="3">
    <source>
        <dbReference type="ARBA" id="ARBA00011489"/>
    </source>
</evidence>
<feature type="transmembrane region" description="Helical" evidence="10">
    <location>
        <begin position="495"/>
        <end position="521"/>
    </location>
</feature>
<protein>
    <recommendedName>
        <fullName evidence="4">Casparian strip membrane protein 1</fullName>
    </recommendedName>
</protein>
<dbReference type="NCBIfam" id="TIGR01569">
    <property type="entry name" value="A_tha_TIGR01569"/>
    <property type="match status" value="3"/>
</dbReference>
<evidence type="ECO:0000256" key="4">
    <source>
        <dbReference type="ARBA" id="ARBA00017494"/>
    </source>
</evidence>
<dbReference type="GO" id="GO:0005886">
    <property type="term" value="C:plasma membrane"/>
    <property type="evidence" value="ECO:0007669"/>
    <property type="project" value="UniProtKB-SubCell"/>
</dbReference>
<keyword evidence="13" id="KW-1185">Reference proteome</keyword>
<evidence type="ECO:0000256" key="6">
    <source>
        <dbReference type="ARBA" id="ARBA00022692"/>
    </source>
</evidence>
<feature type="transmembrane region" description="Helical" evidence="10">
    <location>
        <begin position="446"/>
        <end position="468"/>
    </location>
</feature>
<comment type="subcellular location">
    <subcellularLocation>
        <location evidence="1">Cell membrane</location>
        <topology evidence="1">Multi-pass membrane protein</topology>
    </subcellularLocation>
</comment>
<comment type="similarity">
    <text evidence="2">Belongs to the Casparian strip membrane proteins (CASP) family.</text>
</comment>
<dbReference type="InterPro" id="IPR006459">
    <property type="entry name" value="CASP/CASPL"/>
</dbReference>
<evidence type="ECO:0000256" key="1">
    <source>
        <dbReference type="ARBA" id="ARBA00004651"/>
    </source>
</evidence>
<evidence type="ECO:0000313" key="13">
    <source>
        <dbReference type="Proteomes" id="UP001206925"/>
    </source>
</evidence>
<keyword evidence="7 10" id="KW-1133">Transmembrane helix</keyword>
<evidence type="ECO:0000256" key="9">
    <source>
        <dbReference type="SAM" id="MobiDB-lite"/>
    </source>
</evidence>
<accession>A0AAD5CTW7</accession>
<feature type="transmembrane region" description="Helical" evidence="10">
    <location>
        <begin position="330"/>
        <end position="355"/>
    </location>
</feature>
<feature type="transmembrane region" description="Helical" evidence="10">
    <location>
        <begin position="84"/>
        <end position="107"/>
    </location>
</feature>
<proteinExistence type="inferred from homology"/>
<feature type="region of interest" description="Disordered" evidence="9">
    <location>
        <begin position="1"/>
        <end position="24"/>
    </location>
</feature>
<evidence type="ECO:0000256" key="10">
    <source>
        <dbReference type="SAM" id="Phobius"/>
    </source>
</evidence>
<sequence>MATVTSPHSSISVKSPEPDYNDSKAGTGDVKNHVAVDVVLRVLLFATSLVGVILMVTSKQTKLIPVAPGMAIPMAAEYSQSPAFIYYVAALSVACLYSIITGVLSAIKMLKPKGSSTGLLFHFLMLDALLLGIMASAMGAAGSVAYIGYKGNSHTRWNEVCNMYNSFCGRVAGSLTLSLLPSVALLLLIWLSGFVLSKKIGAQFEGLTFVIKTTPRRDKKILTLCERTPFSLLDPLTIMARVINGTTTPPQAAVDMERVKWSAQEPEQVSKGADGVKNYLAVDAALRAVVFAAGAAAVAVMLTSKQSKMIHISPTMAIPLDANWNQSPAYIYYVAAYSTACLYSIITGVSSVLTLKKRGDISTKMQFHLAILDSMLLSIVSTAVGAALAVAYIGLRGNPHSFWKEICNAYGSFCHHLSASITMAIIATSALLLLASKGADVVKNHFVVDAALRAVVFAAGVATVIVMVTSKQSKMIPISPTMSIPWDANWNQSPAFIYFVAACSVACLYSIITGFFLAFTLKKTGEISMKLQFCLAMLDSLLLSIVSSAVGAELGVAYIGLKGNSHSFWKEICNAYGSFCHHLSAATTMAIISTIALLLLVWLSYYTLLKKIARR</sequence>
<feature type="transmembrane region" description="Helical" evidence="10">
    <location>
        <begin position="119"/>
        <end position="149"/>
    </location>
</feature>
<feature type="transmembrane region" description="Helical" evidence="10">
    <location>
        <begin position="415"/>
        <end position="434"/>
    </location>
</feature>
<name>A0AAD5CTW7_AMBAR</name>
<feature type="transmembrane region" description="Helical" evidence="10">
    <location>
        <begin position="367"/>
        <end position="395"/>
    </location>
</feature>
<comment type="caution">
    <text evidence="12">The sequence shown here is derived from an EMBL/GenBank/DDBJ whole genome shotgun (WGS) entry which is preliminary data.</text>
</comment>
<evidence type="ECO:0000259" key="11">
    <source>
        <dbReference type="Pfam" id="PF04535"/>
    </source>
</evidence>
<dbReference type="Pfam" id="PF04535">
    <property type="entry name" value="CASP_dom"/>
    <property type="match status" value="3"/>
</dbReference>
<feature type="domain" description="Casparian strip membrane protein" evidence="11">
    <location>
        <begin position="282"/>
        <end position="428"/>
    </location>
</feature>
<organism evidence="12 13">
    <name type="scientific">Ambrosia artemisiifolia</name>
    <name type="common">Common ragweed</name>
    <dbReference type="NCBI Taxonomy" id="4212"/>
    <lineage>
        <taxon>Eukaryota</taxon>
        <taxon>Viridiplantae</taxon>
        <taxon>Streptophyta</taxon>
        <taxon>Embryophyta</taxon>
        <taxon>Tracheophyta</taxon>
        <taxon>Spermatophyta</taxon>
        <taxon>Magnoliopsida</taxon>
        <taxon>eudicotyledons</taxon>
        <taxon>Gunneridae</taxon>
        <taxon>Pentapetalae</taxon>
        <taxon>asterids</taxon>
        <taxon>campanulids</taxon>
        <taxon>Asterales</taxon>
        <taxon>Asteraceae</taxon>
        <taxon>Asteroideae</taxon>
        <taxon>Heliantheae alliance</taxon>
        <taxon>Heliantheae</taxon>
        <taxon>Ambrosia</taxon>
    </lineage>
</organism>
<dbReference type="AlphaFoldDB" id="A0AAD5CTW7"/>
<keyword evidence="6 10" id="KW-0812">Transmembrane</keyword>
<keyword evidence="8 10" id="KW-0472">Membrane</keyword>
<evidence type="ECO:0000256" key="7">
    <source>
        <dbReference type="ARBA" id="ARBA00022989"/>
    </source>
</evidence>
<feature type="transmembrane region" description="Helical" evidence="10">
    <location>
        <begin position="38"/>
        <end position="56"/>
    </location>
</feature>
<dbReference type="Proteomes" id="UP001206925">
    <property type="component" value="Unassembled WGS sequence"/>
</dbReference>
<dbReference type="InterPro" id="IPR044173">
    <property type="entry name" value="CASPL"/>
</dbReference>
<dbReference type="PANTHER" id="PTHR36488:SF8">
    <property type="entry name" value="CASP-LIKE PROTEIN 1U1"/>
    <property type="match status" value="1"/>
</dbReference>
<dbReference type="InterPro" id="IPR006702">
    <property type="entry name" value="CASP_dom"/>
</dbReference>